<evidence type="ECO:0000256" key="2">
    <source>
        <dbReference type="ARBA" id="ARBA00022475"/>
    </source>
</evidence>
<reference evidence="7 8" key="1">
    <citation type="submission" date="2024-04" db="EMBL/GenBank/DDBJ databases">
        <title>Kosakonia calanthae sp. nov., a halophilic bacterium isolated from leaves of Calanthe tiplacata.</title>
        <authorList>
            <person name="Wu P."/>
        </authorList>
    </citation>
    <scope>NUCLEOTIDE SEQUENCE [LARGE SCALE GENOMIC DNA]</scope>
    <source>
        <strain evidence="7 8">BYX6</strain>
    </source>
</reference>
<evidence type="ECO:0000256" key="4">
    <source>
        <dbReference type="ARBA" id="ARBA00022989"/>
    </source>
</evidence>
<keyword evidence="2" id="KW-1003">Cell membrane</keyword>
<evidence type="ECO:0000256" key="3">
    <source>
        <dbReference type="ARBA" id="ARBA00022692"/>
    </source>
</evidence>
<dbReference type="Pfam" id="PF01810">
    <property type="entry name" value="LysE"/>
    <property type="match status" value="1"/>
</dbReference>
<dbReference type="RefSeq" id="WP_342325393.1">
    <property type="nucleotide sequence ID" value="NZ_CP151800.1"/>
</dbReference>
<dbReference type="InterPro" id="IPR001123">
    <property type="entry name" value="LeuE-type"/>
</dbReference>
<accession>A0ABZ3BB35</accession>
<keyword evidence="5 6" id="KW-0472">Membrane</keyword>
<comment type="subcellular location">
    <subcellularLocation>
        <location evidence="1">Cell membrane</location>
        <topology evidence="1">Multi-pass membrane protein</topology>
    </subcellularLocation>
</comment>
<organism evidence="7 8">
    <name type="scientific">Kosakonia calanthes</name>
    <dbReference type="NCBI Taxonomy" id="3139408"/>
    <lineage>
        <taxon>Bacteria</taxon>
        <taxon>Pseudomonadati</taxon>
        <taxon>Pseudomonadota</taxon>
        <taxon>Gammaproteobacteria</taxon>
        <taxon>Enterobacterales</taxon>
        <taxon>Enterobacteriaceae</taxon>
        <taxon>Kosakonia</taxon>
    </lineage>
</organism>
<evidence type="ECO:0000256" key="1">
    <source>
        <dbReference type="ARBA" id="ARBA00004651"/>
    </source>
</evidence>
<feature type="transmembrane region" description="Helical" evidence="6">
    <location>
        <begin position="36"/>
        <end position="61"/>
    </location>
</feature>
<evidence type="ECO:0000313" key="8">
    <source>
        <dbReference type="Proteomes" id="UP001466893"/>
    </source>
</evidence>
<sequence length="95" mass="10459">MWKTFRDGLVIQLSNPKTAFVFASVFTALRPANISSAFYCIIPLMSFVIDAGWYALVSILLSSAKPRRVKTAIDKTSATVLSQLGIKLIFSPMSK</sequence>
<evidence type="ECO:0000256" key="6">
    <source>
        <dbReference type="SAM" id="Phobius"/>
    </source>
</evidence>
<dbReference type="Proteomes" id="UP001466893">
    <property type="component" value="Chromosome"/>
</dbReference>
<name>A0ABZ3BB35_9ENTR</name>
<gene>
    <name evidence="7" type="ORF">AAEY27_11085</name>
</gene>
<keyword evidence="3 6" id="KW-0812">Transmembrane</keyword>
<evidence type="ECO:0000256" key="5">
    <source>
        <dbReference type="ARBA" id="ARBA00023136"/>
    </source>
</evidence>
<dbReference type="EMBL" id="CP151800">
    <property type="protein sequence ID" value="WZW00385.1"/>
    <property type="molecule type" value="Genomic_DNA"/>
</dbReference>
<proteinExistence type="predicted"/>
<keyword evidence="8" id="KW-1185">Reference proteome</keyword>
<evidence type="ECO:0000313" key="7">
    <source>
        <dbReference type="EMBL" id="WZW00385.1"/>
    </source>
</evidence>
<keyword evidence="4 6" id="KW-1133">Transmembrane helix</keyword>
<protein>
    <submittedName>
        <fullName evidence="7">LysE family transporter</fullName>
    </submittedName>
</protein>